<feature type="compositionally biased region" description="Basic and acidic residues" evidence="1">
    <location>
        <begin position="526"/>
        <end position="542"/>
    </location>
</feature>
<feature type="compositionally biased region" description="Basic and acidic residues" evidence="1">
    <location>
        <begin position="48"/>
        <end position="64"/>
    </location>
</feature>
<reference evidence="2" key="1">
    <citation type="journal article" date="2022" name="Int. J. Mol. Sci.">
        <title>Draft Genome of Tanacetum Coccineum: Genomic Comparison of Closely Related Tanacetum-Family Plants.</title>
        <authorList>
            <person name="Yamashiro T."/>
            <person name="Shiraishi A."/>
            <person name="Nakayama K."/>
            <person name="Satake H."/>
        </authorList>
    </citation>
    <scope>NUCLEOTIDE SEQUENCE</scope>
</reference>
<feature type="region of interest" description="Disordered" evidence="1">
    <location>
        <begin position="724"/>
        <end position="748"/>
    </location>
</feature>
<feature type="region of interest" description="Disordered" evidence="1">
    <location>
        <begin position="943"/>
        <end position="1005"/>
    </location>
</feature>
<comment type="caution">
    <text evidence="2">The sequence shown here is derived from an EMBL/GenBank/DDBJ whole genome shotgun (WGS) entry which is preliminary data.</text>
</comment>
<feature type="region of interest" description="Disordered" evidence="1">
    <location>
        <begin position="507"/>
        <end position="603"/>
    </location>
</feature>
<dbReference type="Proteomes" id="UP001151760">
    <property type="component" value="Unassembled WGS sequence"/>
</dbReference>
<proteinExistence type="predicted"/>
<dbReference type="PANTHER" id="PTHR11439">
    <property type="entry name" value="GAG-POL-RELATED RETROTRANSPOSON"/>
    <property type="match status" value="1"/>
</dbReference>
<evidence type="ECO:0000313" key="2">
    <source>
        <dbReference type="EMBL" id="GJT61575.1"/>
    </source>
</evidence>
<feature type="region of interest" description="Disordered" evidence="1">
    <location>
        <begin position="1039"/>
        <end position="1066"/>
    </location>
</feature>
<feature type="compositionally biased region" description="Polar residues" evidence="1">
    <location>
        <begin position="990"/>
        <end position="1002"/>
    </location>
</feature>
<reference evidence="2" key="2">
    <citation type="submission" date="2022-01" db="EMBL/GenBank/DDBJ databases">
        <authorList>
            <person name="Yamashiro T."/>
            <person name="Shiraishi A."/>
            <person name="Satake H."/>
            <person name="Nakayama K."/>
        </authorList>
    </citation>
    <scope>NUCLEOTIDE SEQUENCE</scope>
</reference>
<feature type="compositionally biased region" description="Basic and acidic residues" evidence="1">
    <location>
        <begin position="968"/>
        <end position="983"/>
    </location>
</feature>
<gene>
    <name evidence="2" type="ORF">Tco_1005108</name>
</gene>
<feature type="region of interest" description="Disordered" evidence="1">
    <location>
        <begin position="1"/>
        <end position="21"/>
    </location>
</feature>
<protein>
    <recommendedName>
        <fullName evidence="4">Retrovirus-related Pol polyprotein from transposon TNT 1-94</fullName>
    </recommendedName>
</protein>
<dbReference type="CDD" id="cd09272">
    <property type="entry name" value="RNase_HI_RT_Ty1"/>
    <property type="match status" value="1"/>
</dbReference>
<evidence type="ECO:0008006" key="4">
    <source>
        <dbReference type="Google" id="ProtNLM"/>
    </source>
</evidence>
<feature type="region of interest" description="Disordered" evidence="1">
    <location>
        <begin position="48"/>
        <end position="67"/>
    </location>
</feature>
<accession>A0ABQ5FF30</accession>
<sequence length="1651" mass="189716">MTETMEQYMSKTRGDYGSGVTRPSINKDTLFKLKGQFLKELRDNTFNGSEHEDANEHIEKDTRRSTSGSAQFLGDKLVSWSSKKQKCTAISSTEAEYIALSGCCAQILWMRSQLTDYGFQFNKIPLYCDNKSAIALCCNNVQHSRAKHIDVRYHFIKEQVENGIVELYFVRTEYQLADIFTKPLPRERFNFLIEKLDAYDFKLDKKKCRVGTEVFREILQICPRLPDQDFVELPSEENLLTFIKELGYSGKCDMLSTIRTDQMHQPWRTFAAVINRCISRKSTGLDRLRESRAQVLWAMYNQRNVDYVSLLWEDFMYQADNREISSARKEHMPYPRFTKVIINHFISKDNSISIRNRINLHTARDDILLGALKFVFKTEDCQKYGSLIPDGMINDDIKLSTAYKTYLEYATGKVPPKKARKLKKLASPKLKTVPASPKEPTQKSKRVKRPAKMATTALSTGVVIRDTPNKSVSKKIAPAKTDRGKGIELLYDAALLEDDQLKKTLRKSKQETHKLQASGSSEGVDFESKVPDEQTVKTKDISEGTSVKPGVPDVSKEDSSNNDDDSWGNSEDENDDFNDKDDNGDDGDENPSFTLKDYEEEEHNEEYVFTLEKDKFEDEEEDDNVAKELYGDLNITHGLRDSDMTNVEQGREDQQNASHESGFVQEEDDGHITLMTVHYKTEGTMQSSSVSSDFISKLLNLDNTSPDVNEIASLMNTLTVYPSPPPVNPSSHLTTTPKQQTPDSTTTITNPTITLPEIPNFASLFRFEQRVSALETKLSEFNQISQFAKAVSSILGIVDEYLASKMKEAVDVVVRLQSNKLKEEAEAENQEFFNQVDSTMKAIIKEQVKAQVSKKMPQIEKYVTESLGAEVLVRSTNQPQTSYVVAASLLKFELKRILIDKMETNKSINRSDIQKNLYNALVEAYNLDKDIITSYGDVVTLKRGQDDQDKDEDPSAGSDRGTKRRKSSKDAEPSKGSKSKESKSSSFSKGTQSQPKSSGKSTQAEELKFEVADTEIQQDQGNESGHLDDQPNNEAALKHDWFQTPKKPPTPDRAWNKSKSIDSRPPQKWISTIAKARQPPRTFDELMDTPIDFSAYVMNRLKIENLTQEILVGPAFNLLKGSCKSFAELEYHFKECYKAVNDRLNWHNPEGREYSFDLSKPFLLIEDRGRQVVPTEYFINNDLEYLKGGSLSSKYVTSTTRTKATKYDNIEGIEDMVPTLWSPVKKSPHDVYSKRRIIVVTSVKVMRWYDYGYLEEIIIRRDDNVLYKFKEGDFPRLNLYDIEDMLLLLVQKKLSNLDVDDRYDLRVALRMFTRQIVILHHVQDLQLRVKSYQKKLNITRPETTRSNISKLTPYTAYKNPQGIIYQDKYKRNRLIRSDELYKFYDGTLSSVRHVLHDIASNLEMDYLPKRHWSNLEMKRSRIMVKPIDKLLFERRLMRNLEKFVGGCDYENDLRLVERTLYLKLISKISIENKGRVPTEMELVLEQTQQGTSYEILASAKGFEELKRKVKIKGEKKEALLTLKQKLDVAAMRTASTAEKPCQEDSLEFYLITSNIYTDQRGTVVFPMMAAARRGRVRFIVRQSIKVKKLQDKRTFKAFKLSYQEKYEHVGPKSQDHKMERLQNDVMRLCLVDDLKKLKITFKSSLNYQAKS</sequence>
<feature type="compositionally biased region" description="Polar residues" evidence="1">
    <location>
        <begin position="1"/>
        <end position="10"/>
    </location>
</feature>
<keyword evidence="3" id="KW-1185">Reference proteome</keyword>
<feature type="region of interest" description="Disordered" evidence="1">
    <location>
        <begin position="418"/>
        <end position="452"/>
    </location>
</feature>
<name>A0ABQ5FF30_9ASTR</name>
<evidence type="ECO:0000313" key="3">
    <source>
        <dbReference type="Proteomes" id="UP001151760"/>
    </source>
</evidence>
<evidence type="ECO:0000256" key="1">
    <source>
        <dbReference type="SAM" id="MobiDB-lite"/>
    </source>
</evidence>
<dbReference type="PANTHER" id="PTHR11439:SF442">
    <property type="entry name" value="CYSTEINE-RICH RLK (RECEPTOR-LIKE PROTEIN KINASE) 8"/>
    <property type="match status" value="1"/>
</dbReference>
<organism evidence="2 3">
    <name type="scientific">Tanacetum coccineum</name>
    <dbReference type="NCBI Taxonomy" id="301880"/>
    <lineage>
        <taxon>Eukaryota</taxon>
        <taxon>Viridiplantae</taxon>
        <taxon>Streptophyta</taxon>
        <taxon>Embryophyta</taxon>
        <taxon>Tracheophyta</taxon>
        <taxon>Spermatophyta</taxon>
        <taxon>Magnoliopsida</taxon>
        <taxon>eudicotyledons</taxon>
        <taxon>Gunneridae</taxon>
        <taxon>Pentapetalae</taxon>
        <taxon>asterids</taxon>
        <taxon>campanulids</taxon>
        <taxon>Asterales</taxon>
        <taxon>Asteraceae</taxon>
        <taxon>Asteroideae</taxon>
        <taxon>Anthemideae</taxon>
        <taxon>Anthemidinae</taxon>
        <taxon>Tanacetum</taxon>
    </lineage>
</organism>
<dbReference type="EMBL" id="BQNB010017299">
    <property type="protein sequence ID" value="GJT61575.1"/>
    <property type="molecule type" value="Genomic_DNA"/>
</dbReference>
<feature type="compositionally biased region" description="Acidic residues" evidence="1">
    <location>
        <begin position="560"/>
        <end position="589"/>
    </location>
</feature>